<name>A0A1B7W860_APHFL</name>
<evidence type="ECO:0000313" key="3">
    <source>
        <dbReference type="Proteomes" id="UP000092093"/>
    </source>
</evidence>
<sequence>GVLAVGCGGVCGCALASGNVLIFLTKTVGTSLVTLFPHDALPGAATVGASSLGRAEPSHRSPSGPPR</sequence>
<comment type="caution">
    <text evidence="2">The sequence shown here is derived from an EMBL/GenBank/DDBJ whole genome shotgun (WGS) entry which is preliminary data.</text>
</comment>
<dbReference type="EMBL" id="LJOW01000628">
    <property type="protein sequence ID" value="OBQ33230.1"/>
    <property type="molecule type" value="Genomic_DNA"/>
</dbReference>
<evidence type="ECO:0000313" key="2">
    <source>
        <dbReference type="EMBL" id="OBQ33230.1"/>
    </source>
</evidence>
<accession>A0A1B7W860</accession>
<reference evidence="2 3" key="1">
    <citation type="submission" date="2015-09" db="EMBL/GenBank/DDBJ databases">
        <title>Aphanizomenon flos-aquae WA102.</title>
        <authorList>
            <person name="Driscoll C."/>
        </authorList>
    </citation>
    <scope>NUCLEOTIDE SEQUENCE [LARGE SCALE GENOMIC DNA]</scope>
    <source>
        <strain evidence="2">WA102</strain>
    </source>
</reference>
<organism evidence="2 3">
    <name type="scientific">Aphanizomenon flos-aquae WA102</name>
    <dbReference type="NCBI Taxonomy" id="1710896"/>
    <lineage>
        <taxon>Bacteria</taxon>
        <taxon>Bacillati</taxon>
        <taxon>Cyanobacteriota</taxon>
        <taxon>Cyanophyceae</taxon>
        <taxon>Nostocales</taxon>
        <taxon>Aphanizomenonaceae</taxon>
        <taxon>Aphanizomenon</taxon>
    </lineage>
</organism>
<dbReference type="AlphaFoldDB" id="A0A1B7W860"/>
<gene>
    <name evidence="2" type="ORF">AN484_27335</name>
</gene>
<feature type="non-terminal residue" evidence="2">
    <location>
        <position position="1"/>
    </location>
</feature>
<protein>
    <submittedName>
        <fullName evidence="2">Uncharacterized protein</fullName>
    </submittedName>
</protein>
<evidence type="ECO:0000256" key="1">
    <source>
        <dbReference type="SAM" id="MobiDB-lite"/>
    </source>
</evidence>
<proteinExistence type="predicted"/>
<feature type="region of interest" description="Disordered" evidence="1">
    <location>
        <begin position="47"/>
        <end position="67"/>
    </location>
</feature>
<dbReference type="Proteomes" id="UP000092093">
    <property type="component" value="Unassembled WGS sequence"/>
</dbReference>